<evidence type="ECO:0000259" key="6">
    <source>
        <dbReference type="PROSITE" id="PS50949"/>
    </source>
</evidence>
<dbReference type="GO" id="GO:0003677">
    <property type="term" value="F:DNA binding"/>
    <property type="evidence" value="ECO:0007669"/>
    <property type="project" value="UniProtKB-KW"/>
</dbReference>
<dbReference type="STRING" id="1122619.GCA_000373745_01586"/>
<feature type="domain" description="HTH gntR-type" evidence="6">
    <location>
        <begin position="32"/>
        <end position="100"/>
    </location>
</feature>
<dbReference type="InterPro" id="IPR004839">
    <property type="entry name" value="Aminotransferase_I/II_large"/>
</dbReference>
<keyword evidence="3" id="KW-0805">Transcription regulation</keyword>
<dbReference type="Pfam" id="PF00155">
    <property type="entry name" value="Aminotran_1_2"/>
    <property type="match status" value="1"/>
</dbReference>
<keyword evidence="5" id="KW-0804">Transcription</keyword>
<dbReference type="InterPro" id="IPR036390">
    <property type="entry name" value="WH_DNA-bd_sf"/>
</dbReference>
<dbReference type="RefSeq" id="WP_018574756.1">
    <property type="nucleotide sequence ID" value="NZ_CP065725.1"/>
</dbReference>
<dbReference type="SMART" id="SM00345">
    <property type="entry name" value="HTH_GNTR"/>
    <property type="match status" value="1"/>
</dbReference>
<dbReference type="GO" id="GO:0003700">
    <property type="term" value="F:DNA-binding transcription factor activity"/>
    <property type="evidence" value="ECO:0007669"/>
    <property type="project" value="InterPro"/>
</dbReference>
<evidence type="ECO:0000256" key="5">
    <source>
        <dbReference type="ARBA" id="ARBA00023163"/>
    </source>
</evidence>
<dbReference type="Proteomes" id="UP000254603">
    <property type="component" value="Unassembled WGS sequence"/>
</dbReference>
<reference evidence="7 8" key="1">
    <citation type="submission" date="2018-06" db="EMBL/GenBank/DDBJ databases">
        <authorList>
            <consortium name="Pathogen Informatics"/>
            <person name="Doyle S."/>
        </authorList>
    </citation>
    <scope>NUCLEOTIDE SEQUENCE [LARGE SCALE GENOMIC DNA]</scope>
    <source>
        <strain evidence="7 8">NCTC11997</strain>
    </source>
</reference>
<dbReference type="CDD" id="cd07377">
    <property type="entry name" value="WHTH_GntR"/>
    <property type="match status" value="1"/>
</dbReference>
<evidence type="ECO:0000313" key="8">
    <source>
        <dbReference type="Proteomes" id="UP000254603"/>
    </source>
</evidence>
<dbReference type="Gene3D" id="3.40.640.10">
    <property type="entry name" value="Type I PLP-dependent aspartate aminotransferase-like (Major domain)"/>
    <property type="match status" value="1"/>
</dbReference>
<gene>
    <name evidence="7" type="primary">gabR</name>
    <name evidence="7" type="ORF">NCTC11997_02687</name>
</gene>
<evidence type="ECO:0000256" key="4">
    <source>
        <dbReference type="ARBA" id="ARBA00023125"/>
    </source>
</evidence>
<dbReference type="InterPro" id="IPR015424">
    <property type="entry name" value="PyrdxlP-dep_Trfase"/>
</dbReference>
<dbReference type="PRINTS" id="PR00035">
    <property type="entry name" value="HTHGNTR"/>
</dbReference>
<dbReference type="PANTHER" id="PTHR46577:SF1">
    <property type="entry name" value="HTH-TYPE TRANSCRIPTIONAL REGULATORY PROTEIN GABR"/>
    <property type="match status" value="1"/>
</dbReference>
<name>A0A378XKF3_9BURK</name>
<dbReference type="InterPro" id="IPR051446">
    <property type="entry name" value="HTH_trans_reg/aminotransferase"/>
</dbReference>
<dbReference type="CDD" id="cd00609">
    <property type="entry name" value="AAT_like"/>
    <property type="match status" value="1"/>
</dbReference>
<evidence type="ECO:0000256" key="1">
    <source>
        <dbReference type="ARBA" id="ARBA00005384"/>
    </source>
</evidence>
<accession>A0A378XKF3</accession>
<dbReference type="InterPro" id="IPR000524">
    <property type="entry name" value="Tscrpt_reg_HTH_GntR"/>
</dbReference>
<dbReference type="InterPro" id="IPR015421">
    <property type="entry name" value="PyrdxlP-dep_Trfase_major"/>
</dbReference>
<keyword evidence="4" id="KW-0238">DNA-binding</keyword>
<sequence>MKKYKEPFKEEFMHIDALQEHILQRLDRDGEIPLTRQIYTILSDLILSGELAADVKLPASRALAADCGVSRNTIMFAYEQLLAEGYVVSLTGSGTFVSETVPVGNWSNDAETVEEIVGVAGQSPSLSVRGLEMVNSAQASPEQWQPFVSGVPDVSLFPKDIWLRLLRKHWQNAEPEMLSYAHGAGYLPLRKALIDRLRLSRSVNGTAEQIVMVSGLHNAISLITHLLIDPGMTVWMENPGYWGASTVMRMAGANIVPINVDEEGIAPTDEQLANPPKLIFVSPSHQYPLGHVMSLARRRMILDYAMAHDAWIVEDDYDSEFRFAGLPIASLQGLDSYQKVIYLGTFSKTLYPGMRLGYMVLPENLVTHFAVGLSEMYRDGRLLEQAVLADFITEGHYAAHVRRARLRYAKRSALLREAIVENLGSDWISSNEDAGLHMVIHLPKGCDDISIAEAAKAEDIVVRPLSKYYLAEPRTSGLLLGYANVPDELIKPKFSQLAQIIKSKLRE</sequence>
<dbReference type="InterPro" id="IPR036388">
    <property type="entry name" value="WH-like_DNA-bd_sf"/>
</dbReference>
<dbReference type="SUPFAM" id="SSF53383">
    <property type="entry name" value="PLP-dependent transferases"/>
    <property type="match status" value="1"/>
</dbReference>
<dbReference type="Pfam" id="PF00392">
    <property type="entry name" value="GntR"/>
    <property type="match status" value="1"/>
</dbReference>
<protein>
    <submittedName>
        <fullName evidence="7">HTH-type transcriptional regulatory protein gabR</fullName>
    </submittedName>
</protein>
<dbReference type="AlphaFoldDB" id="A0A378XKF3"/>
<evidence type="ECO:0000256" key="2">
    <source>
        <dbReference type="ARBA" id="ARBA00022898"/>
    </source>
</evidence>
<dbReference type="PANTHER" id="PTHR46577">
    <property type="entry name" value="HTH-TYPE TRANSCRIPTIONAL REGULATORY PROTEIN GABR"/>
    <property type="match status" value="1"/>
</dbReference>
<evidence type="ECO:0000256" key="3">
    <source>
        <dbReference type="ARBA" id="ARBA00023015"/>
    </source>
</evidence>
<dbReference type="Gene3D" id="1.10.10.10">
    <property type="entry name" value="Winged helix-like DNA-binding domain superfamily/Winged helix DNA-binding domain"/>
    <property type="match status" value="1"/>
</dbReference>
<dbReference type="PROSITE" id="PS50949">
    <property type="entry name" value="HTH_GNTR"/>
    <property type="match status" value="1"/>
</dbReference>
<keyword evidence="2" id="KW-0663">Pyridoxal phosphate</keyword>
<evidence type="ECO:0000313" key="7">
    <source>
        <dbReference type="EMBL" id="SUA58324.1"/>
    </source>
</evidence>
<proteinExistence type="inferred from homology"/>
<dbReference type="EMBL" id="UGSB01000001">
    <property type="protein sequence ID" value="SUA58324.1"/>
    <property type="molecule type" value="Genomic_DNA"/>
</dbReference>
<comment type="similarity">
    <text evidence="1">In the C-terminal section; belongs to the class-I pyridoxal-phosphate-dependent aminotransferase family.</text>
</comment>
<organism evidence="7 8">
    <name type="scientific">Oligella ureolytica</name>
    <dbReference type="NCBI Taxonomy" id="90244"/>
    <lineage>
        <taxon>Bacteria</taxon>
        <taxon>Pseudomonadati</taxon>
        <taxon>Pseudomonadota</taxon>
        <taxon>Betaproteobacteria</taxon>
        <taxon>Burkholderiales</taxon>
        <taxon>Alcaligenaceae</taxon>
        <taxon>Oligella</taxon>
    </lineage>
</organism>
<dbReference type="SUPFAM" id="SSF46785">
    <property type="entry name" value="Winged helix' DNA-binding domain"/>
    <property type="match status" value="1"/>
</dbReference>
<dbReference type="GO" id="GO:0030170">
    <property type="term" value="F:pyridoxal phosphate binding"/>
    <property type="evidence" value="ECO:0007669"/>
    <property type="project" value="InterPro"/>
</dbReference>